<keyword evidence="2" id="KW-1185">Reference proteome</keyword>
<dbReference type="AlphaFoldDB" id="A0A1I7B141"/>
<name>A0A1I7B141_9RHOB</name>
<reference evidence="1 2" key="1">
    <citation type="submission" date="2016-10" db="EMBL/GenBank/DDBJ databases">
        <authorList>
            <person name="de Groot N.N."/>
        </authorList>
    </citation>
    <scope>NUCLEOTIDE SEQUENCE [LARGE SCALE GENOMIC DNA]</scope>
    <source>
        <strain evidence="1 2">CGMCC 1.10959</strain>
    </source>
</reference>
<proteinExistence type="predicted"/>
<evidence type="ECO:0000313" key="2">
    <source>
        <dbReference type="Proteomes" id="UP000182466"/>
    </source>
</evidence>
<gene>
    <name evidence="1" type="ORF">SAMN05216236_10869</name>
</gene>
<organism evidence="1 2">
    <name type="scientific">Sedimentitalea nanhaiensis</name>
    <dbReference type="NCBI Taxonomy" id="999627"/>
    <lineage>
        <taxon>Bacteria</taxon>
        <taxon>Pseudomonadati</taxon>
        <taxon>Pseudomonadota</taxon>
        <taxon>Alphaproteobacteria</taxon>
        <taxon>Rhodobacterales</taxon>
        <taxon>Paracoccaceae</taxon>
        <taxon>Sedimentitalea</taxon>
    </lineage>
</organism>
<evidence type="ECO:0000313" key="1">
    <source>
        <dbReference type="EMBL" id="SFT80851.1"/>
    </source>
</evidence>
<protein>
    <submittedName>
        <fullName evidence="1">Uncharacterized protein</fullName>
    </submittedName>
</protein>
<accession>A0A1I7B141</accession>
<dbReference type="EMBL" id="FPAW01000008">
    <property type="protein sequence ID" value="SFT80851.1"/>
    <property type="molecule type" value="Genomic_DNA"/>
</dbReference>
<dbReference type="Proteomes" id="UP000182466">
    <property type="component" value="Unassembled WGS sequence"/>
</dbReference>
<sequence>MGEISIIGVGAVKDGFQMRGAVTGGPVLNT</sequence>